<evidence type="ECO:0000256" key="1">
    <source>
        <dbReference type="SAM" id="MobiDB-lite"/>
    </source>
</evidence>
<reference evidence="2 3" key="1">
    <citation type="submission" date="2013-11" db="EMBL/GenBank/DDBJ databases">
        <title>Genome sequencing of Stegodyphus mimosarum.</title>
        <authorList>
            <person name="Bechsgaard J."/>
        </authorList>
    </citation>
    <scope>NUCLEOTIDE SEQUENCE [LARGE SCALE GENOMIC DNA]</scope>
</reference>
<gene>
    <name evidence="2" type="ORF">X975_12739</name>
</gene>
<accession>A0A087UAN4</accession>
<sequence>MFMDDMLSEGELILPWNLRLLPFIDKGNCQNSANATEASDMSSKDYSISEGEIPLKYVCLLNAEQPSSAQSSKVKNKSANLTPRLRPDYSQMADNSPAARDVEIQTKKCTSTSRSTETLSEGELSYDVSLSEGEIPPSRLAFLYSPTSSQDSMTPANDTSCHKLSSEKDKSMSKSTILSLPGNGNQLITHHLRETGISEDVEQSNISQS</sequence>
<evidence type="ECO:0000313" key="3">
    <source>
        <dbReference type="Proteomes" id="UP000054359"/>
    </source>
</evidence>
<feature type="compositionally biased region" description="Polar residues" evidence="1">
    <location>
        <begin position="146"/>
        <end position="159"/>
    </location>
</feature>
<feature type="compositionally biased region" description="Polar residues" evidence="1">
    <location>
        <begin position="69"/>
        <end position="81"/>
    </location>
</feature>
<evidence type="ECO:0000313" key="2">
    <source>
        <dbReference type="EMBL" id="KFM74423.1"/>
    </source>
</evidence>
<protein>
    <submittedName>
        <fullName evidence="2">Uncharacterized protein</fullName>
    </submittedName>
</protein>
<feature type="compositionally biased region" description="Basic and acidic residues" evidence="1">
    <location>
        <begin position="160"/>
        <end position="172"/>
    </location>
</feature>
<keyword evidence="3" id="KW-1185">Reference proteome</keyword>
<organism evidence="2 3">
    <name type="scientific">Stegodyphus mimosarum</name>
    <name type="common">African social velvet spider</name>
    <dbReference type="NCBI Taxonomy" id="407821"/>
    <lineage>
        <taxon>Eukaryota</taxon>
        <taxon>Metazoa</taxon>
        <taxon>Ecdysozoa</taxon>
        <taxon>Arthropoda</taxon>
        <taxon>Chelicerata</taxon>
        <taxon>Arachnida</taxon>
        <taxon>Araneae</taxon>
        <taxon>Araneomorphae</taxon>
        <taxon>Entelegynae</taxon>
        <taxon>Eresoidea</taxon>
        <taxon>Eresidae</taxon>
        <taxon>Stegodyphus</taxon>
    </lineage>
</organism>
<feature type="non-terminal residue" evidence="2">
    <location>
        <position position="209"/>
    </location>
</feature>
<proteinExistence type="predicted"/>
<dbReference type="EMBL" id="KK119032">
    <property type="protein sequence ID" value="KFM74423.1"/>
    <property type="molecule type" value="Genomic_DNA"/>
</dbReference>
<name>A0A087UAN4_STEMI</name>
<dbReference type="OrthoDB" id="6423409at2759"/>
<dbReference type="Proteomes" id="UP000054359">
    <property type="component" value="Unassembled WGS sequence"/>
</dbReference>
<feature type="region of interest" description="Disordered" evidence="1">
    <location>
        <begin position="146"/>
        <end position="176"/>
    </location>
</feature>
<dbReference type="AlphaFoldDB" id="A0A087UAN4"/>
<feature type="region of interest" description="Disordered" evidence="1">
    <location>
        <begin position="69"/>
        <end position="99"/>
    </location>
</feature>